<dbReference type="eggNOG" id="ENOG502S497">
    <property type="taxonomic scope" value="Eukaryota"/>
</dbReference>
<name>A0A286XE14_CAVPO</name>
<reference evidence="2" key="2">
    <citation type="submission" date="2025-08" db="UniProtKB">
        <authorList>
            <consortium name="Ensembl"/>
        </authorList>
    </citation>
    <scope>IDENTIFICATION</scope>
    <source>
        <strain evidence="2">2N</strain>
    </source>
</reference>
<dbReference type="PROSITE" id="PS50021">
    <property type="entry name" value="CH"/>
    <property type="match status" value="1"/>
</dbReference>
<evidence type="ECO:0000313" key="2">
    <source>
        <dbReference type="Ensembl" id="ENSCPOP00000023666.1"/>
    </source>
</evidence>
<dbReference type="Bgee" id="ENSCPOG00000019593">
    <property type="expression patterns" value="Expressed in testis and 12 other cell types or tissues"/>
</dbReference>
<dbReference type="InterPro" id="IPR001715">
    <property type="entry name" value="CH_dom"/>
</dbReference>
<dbReference type="GO" id="GO:0051493">
    <property type="term" value="P:regulation of cytoskeleton organization"/>
    <property type="evidence" value="ECO:0007669"/>
    <property type="project" value="TreeGrafter"/>
</dbReference>
<organism evidence="2 3">
    <name type="scientific">Cavia porcellus</name>
    <name type="common">Guinea pig</name>
    <dbReference type="NCBI Taxonomy" id="10141"/>
    <lineage>
        <taxon>Eukaryota</taxon>
        <taxon>Metazoa</taxon>
        <taxon>Chordata</taxon>
        <taxon>Craniata</taxon>
        <taxon>Vertebrata</taxon>
        <taxon>Euteleostomi</taxon>
        <taxon>Mammalia</taxon>
        <taxon>Eutheria</taxon>
        <taxon>Euarchontoglires</taxon>
        <taxon>Glires</taxon>
        <taxon>Rodentia</taxon>
        <taxon>Hystricomorpha</taxon>
        <taxon>Caviidae</taxon>
        <taxon>Cavia</taxon>
    </lineage>
</organism>
<dbReference type="PANTHER" id="PTHR12509:SF14">
    <property type="entry name" value="SPERM FLAGELLAR 1 LIKE"/>
    <property type="match status" value="1"/>
</dbReference>
<proteinExistence type="predicted"/>
<dbReference type="OMA" id="SACGWWA"/>
<dbReference type="Gene3D" id="1.10.418.10">
    <property type="entry name" value="Calponin-like domain"/>
    <property type="match status" value="1"/>
</dbReference>
<reference evidence="2" key="3">
    <citation type="submission" date="2025-09" db="UniProtKB">
        <authorList>
            <consortium name="Ensembl"/>
        </authorList>
    </citation>
    <scope>IDENTIFICATION</scope>
    <source>
        <strain evidence="2">2N</strain>
    </source>
</reference>
<dbReference type="InterPro" id="IPR052111">
    <property type="entry name" value="Spermatogenesis_Ciliary_MAP"/>
</dbReference>
<dbReference type="GO" id="GO:0005930">
    <property type="term" value="C:axoneme"/>
    <property type="evidence" value="ECO:0007669"/>
    <property type="project" value="TreeGrafter"/>
</dbReference>
<dbReference type="VEuPathDB" id="HostDB:ENSCPOG00000019593"/>
<dbReference type="GO" id="GO:0008017">
    <property type="term" value="F:microtubule binding"/>
    <property type="evidence" value="ECO:0007669"/>
    <property type="project" value="TreeGrafter"/>
</dbReference>
<dbReference type="InParanoid" id="A0A286XE14"/>
<dbReference type="SUPFAM" id="SSF47576">
    <property type="entry name" value="Calponin-homology domain, CH-domain"/>
    <property type="match status" value="1"/>
</dbReference>
<dbReference type="GeneTree" id="ENSGT00910000144159"/>
<dbReference type="STRING" id="10141.ENSCPOP00000023666"/>
<dbReference type="Ensembl" id="ENSCPOT00000045134.1">
    <property type="protein sequence ID" value="ENSCPOP00000023666.1"/>
    <property type="gene ID" value="ENSCPOG00000019593.2"/>
</dbReference>
<dbReference type="FunFam" id="1.10.418.10:FF:000059">
    <property type="entry name" value="RIKEN cDNA 6430531B16 gene"/>
    <property type="match status" value="1"/>
</dbReference>
<feature type="domain" description="Calponin-homology (CH)" evidence="1">
    <location>
        <begin position="14"/>
        <end position="119"/>
    </location>
</feature>
<reference evidence="3" key="1">
    <citation type="journal article" date="2011" name="Nature">
        <title>A high-resolution map of human evolutionary constraint using 29 mammals.</title>
        <authorList>
            <person name="Lindblad-Toh K."/>
            <person name="Garber M."/>
            <person name="Zuk O."/>
            <person name="Lin M.F."/>
            <person name="Parker B.J."/>
            <person name="Washietl S."/>
            <person name="Kheradpour P."/>
            <person name="Ernst J."/>
            <person name="Jordan G."/>
            <person name="Mauceli E."/>
            <person name="Ward L.D."/>
            <person name="Lowe C.B."/>
            <person name="Holloway A.K."/>
            <person name="Clamp M."/>
            <person name="Gnerre S."/>
            <person name="Alfoldi J."/>
            <person name="Beal K."/>
            <person name="Chang J."/>
            <person name="Clawson H."/>
            <person name="Cuff J."/>
            <person name="Di Palma F."/>
            <person name="Fitzgerald S."/>
            <person name="Flicek P."/>
            <person name="Guttman M."/>
            <person name="Hubisz M.J."/>
            <person name="Jaffe D.B."/>
            <person name="Jungreis I."/>
            <person name="Kent W.J."/>
            <person name="Kostka D."/>
            <person name="Lara M."/>
            <person name="Martins A.L."/>
            <person name="Massingham T."/>
            <person name="Moltke I."/>
            <person name="Raney B.J."/>
            <person name="Rasmussen M.D."/>
            <person name="Robinson J."/>
            <person name="Stark A."/>
            <person name="Vilella A.J."/>
            <person name="Wen J."/>
            <person name="Xie X."/>
            <person name="Zody M.C."/>
            <person name="Baldwin J."/>
            <person name="Bloom T."/>
            <person name="Chin C.W."/>
            <person name="Heiman D."/>
            <person name="Nicol R."/>
            <person name="Nusbaum C."/>
            <person name="Young S."/>
            <person name="Wilkinson J."/>
            <person name="Worley K.C."/>
            <person name="Kovar C.L."/>
            <person name="Muzny D.M."/>
            <person name="Gibbs R.A."/>
            <person name="Cree A."/>
            <person name="Dihn H.H."/>
            <person name="Fowler G."/>
            <person name="Jhangiani S."/>
            <person name="Joshi V."/>
            <person name="Lee S."/>
            <person name="Lewis L.R."/>
            <person name="Nazareth L.V."/>
            <person name="Okwuonu G."/>
            <person name="Santibanez J."/>
            <person name="Warren W.C."/>
            <person name="Mardis E.R."/>
            <person name="Weinstock G.M."/>
            <person name="Wilson R.K."/>
            <person name="Delehaunty K."/>
            <person name="Dooling D."/>
            <person name="Fronik C."/>
            <person name="Fulton L."/>
            <person name="Fulton B."/>
            <person name="Graves T."/>
            <person name="Minx P."/>
            <person name="Sodergren E."/>
            <person name="Birney E."/>
            <person name="Margulies E.H."/>
            <person name="Herrero J."/>
            <person name="Green E.D."/>
            <person name="Haussler D."/>
            <person name="Siepel A."/>
            <person name="Goldman N."/>
            <person name="Pollard K.S."/>
            <person name="Pedersen J.S."/>
            <person name="Lander E.S."/>
            <person name="Kellis M."/>
        </authorList>
    </citation>
    <scope>NUCLEOTIDE SEQUENCE [LARGE SCALE GENOMIC DNA]</scope>
    <source>
        <strain evidence="3">2N</strain>
    </source>
</reference>
<dbReference type="Pfam" id="PF06294">
    <property type="entry name" value="CH_2"/>
    <property type="match status" value="1"/>
</dbReference>
<dbReference type="Proteomes" id="UP000005447">
    <property type="component" value="Unassembled WGS sequence"/>
</dbReference>
<sequence>MPGSSRLSPAATSPPLLQGLRAWLDRLPLSRSKRHLARDFSDGVLVAEIVKHFHPRLVDLHSYIPACNTDQKLSNWSLLNRQVFHRLHFCVSEAEIRNVVASVPGAIEPILCALREKVETGTVHAGSLSSTDPGLSSVNADQPWVELPTHRCAGRLQIPGKYRFHPSEPLWVICEGHHYVTIWTQHVIPVGSHTCKGQQMYSPDSSSVKTLQNQRALEKTYCSACGWWAVSAPLSPIVSIFCLTD</sequence>
<dbReference type="InterPro" id="IPR036872">
    <property type="entry name" value="CH_dom_sf"/>
</dbReference>
<dbReference type="EMBL" id="AAKN02002831">
    <property type="status" value="NOT_ANNOTATED_CDS"/>
    <property type="molecule type" value="Genomic_DNA"/>
</dbReference>
<accession>A0A286XE14</accession>
<dbReference type="PANTHER" id="PTHR12509">
    <property type="entry name" value="SPERMATOGENESIS-ASSOCIATED 4-RELATED"/>
    <property type="match status" value="1"/>
</dbReference>
<evidence type="ECO:0000259" key="1">
    <source>
        <dbReference type="PROSITE" id="PS50021"/>
    </source>
</evidence>
<dbReference type="InterPro" id="IPR010441">
    <property type="entry name" value="CH_2"/>
</dbReference>
<keyword evidence="3" id="KW-1185">Reference proteome</keyword>
<dbReference type="AlphaFoldDB" id="A0A286XE14"/>
<protein>
    <recommendedName>
        <fullName evidence="1">Calponin-homology (CH) domain-containing protein</fullName>
    </recommendedName>
</protein>
<dbReference type="FunCoup" id="A0A286XE14">
    <property type="interactions" value="9"/>
</dbReference>
<evidence type="ECO:0000313" key="3">
    <source>
        <dbReference type="Proteomes" id="UP000005447"/>
    </source>
</evidence>